<dbReference type="RefSeq" id="WP_271300939.1">
    <property type="nucleotide sequence ID" value="NZ_JBBBDM010000022.1"/>
</dbReference>
<dbReference type="InterPro" id="IPR006119">
    <property type="entry name" value="Resolv_N"/>
</dbReference>
<dbReference type="PROSITE" id="PS51736">
    <property type="entry name" value="RECOMBINASES_3"/>
    <property type="match status" value="1"/>
</dbReference>
<evidence type="ECO:0000256" key="1">
    <source>
        <dbReference type="ARBA" id="ARBA00009913"/>
    </source>
</evidence>
<dbReference type="SUPFAM" id="SSF53041">
    <property type="entry name" value="Resolvase-like"/>
    <property type="match status" value="1"/>
</dbReference>
<dbReference type="InterPro" id="IPR006120">
    <property type="entry name" value="Resolvase_HTH_dom"/>
</dbReference>
<gene>
    <name evidence="7" type="ORF">V8201_18715</name>
</gene>
<dbReference type="EMBL" id="JBBBDM010000022">
    <property type="protein sequence ID" value="MEI5689129.1"/>
    <property type="molecule type" value="Genomic_DNA"/>
</dbReference>
<name>A0ABU8H830_9SPHN</name>
<sequence>MTLFGYARVSTSEQDLDVQIAALRAAGCQTIRSEKKSGSERSSRTELQILLDFLREGDALVVTRIDRLARSMKDLQDIVHELKGRGVALKATEQPIDTGTAAGKAFLDMLGVFAEFETNLRRERQMEGIAAAKARGVYKGGKARIDPEAVRALAMDGMRPSHIARQLGISRGTVYRFLPESIVVTETIKAVGAKPRTR</sequence>
<evidence type="ECO:0000313" key="7">
    <source>
        <dbReference type="EMBL" id="MEI5689129.1"/>
    </source>
</evidence>
<dbReference type="PROSITE" id="PS00398">
    <property type="entry name" value="RECOMBINASES_2"/>
    <property type="match status" value="1"/>
</dbReference>
<dbReference type="Gene3D" id="3.40.50.1390">
    <property type="entry name" value="Resolvase, N-terminal catalytic domain"/>
    <property type="match status" value="1"/>
</dbReference>
<comment type="caution">
    <text evidence="7">The sequence shown here is derived from an EMBL/GenBank/DDBJ whole genome shotgun (WGS) entry which is preliminary data.</text>
</comment>
<dbReference type="SUPFAM" id="SSF46689">
    <property type="entry name" value="Homeodomain-like"/>
    <property type="match status" value="1"/>
</dbReference>
<proteinExistence type="inferred from homology"/>
<dbReference type="InterPro" id="IPR050639">
    <property type="entry name" value="SSR_resolvase"/>
</dbReference>
<feature type="active site" description="O-(5'-phospho-DNA)-serine intermediate" evidence="5">
    <location>
        <position position="10"/>
    </location>
</feature>
<dbReference type="PANTHER" id="PTHR30461:SF26">
    <property type="entry name" value="RESOLVASE HOMOLOG YNEB"/>
    <property type="match status" value="1"/>
</dbReference>
<dbReference type="Gene3D" id="1.10.10.60">
    <property type="entry name" value="Homeodomain-like"/>
    <property type="match status" value="1"/>
</dbReference>
<accession>A0ABU8H830</accession>
<evidence type="ECO:0000259" key="6">
    <source>
        <dbReference type="PROSITE" id="PS51736"/>
    </source>
</evidence>
<dbReference type="InterPro" id="IPR036162">
    <property type="entry name" value="Resolvase-like_N_sf"/>
</dbReference>
<dbReference type="CDD" id="cd03768">
    <property type="entry name" value="SR_ResInv"/>
    <property type="match status" value="1"/>
</dbReference>
<dbReference type="Pfam" id="PF00239">
    <property type="entry name" value="Resolvase"/>
    <property type="match status" value="1"/>
</dbReference>
<feature type="domain" description="Resolvase/invertase-type recombinase catalytic" evidence="6">
    <location>
        <begin position="2"/>
        <end position="136"/>
    </location>
</feature>
<organism evidence="7 8">
    <name type="scientific">Sphingomonas kyungheensis</name>
    <dbReference type="NCBI Taxonomy" id="1069987"/>
    <lineage>
        <taxon>Bacteria</taxon>
        <taxon>Pseudomonadati</taxon>
        <taxon>Pseudomonadota</taxon>
        <taxon>Alphaproteobacteria</taxon>
        <taxon>Sphingomonadales</taxon>
        <taxon>Sphingomonadaceae</taxon>
        <taxon>Sphingomonas</taxon>
    </lineage>
</organism>
<dbReference type="PROSITE" id="PS00397">
    <property type="entry name" value="RECOMBINASES_1"/>
    <property type="match status" value="1"/>
</dbReference>
<comment type="similarity">
    <text evidence="1">Belongs to the site-specific recombinase resolvase family.</text>
</comment>
<keyword evidence="8" id="KW-1185">Reference proteome</keyword>
<dbReference type="Pfam" id="PF02796">
    <property type="entry name" value="HTH_7"/>
    <property type="match status" value="1"/>
</dbReference>
<keyword evidence="4" id="KW-0233">DNA recombination</keyword>
<evidence type="ECO:0000256" key="5">
    <source>
        <dbReference type="PROSITE-ProRule" id="PRU10137"/>
    </source>
</evidence>
<dbReference type="InterPro" id="IPR006118">
    <property type="entry name" value="Recombinase_CS"/>
</dbReference>
<evidence type="ECO:0000313" key="8">
    <source>
        <dbReference type="Proteomes" id="UP001367771"/>
    </source>
</evidence>
<reference evidence="7 8" key="1">
    <citation type="journal article" date="2013" name="Int. J. Syst. Evol. Microbiol.">
        <title>Sphingomonas kyungheensis sp. nov., a bacterium with ginsenoside-converting activity isolated from soil of a ginseng field.</title>
        <authorList>
            <person name="Son H.M."/>
            <person name="Yang J.E."/>
            <person name="Park Y."/>
            <person name="Han C.K."/>
            <person name="Kim S.G."/>
            <person name="Kook M."/>
            <person name="Yi T.H."/>
        </authorList>
    </citation>
    <scope>NUCLEOTIDE SEQUENCE [LARGE SCALE GENOMIC DNA]</scope>
    <source>
        <strain evidence="7 8">LMG 26582</strain>
    </source>
</reference>
<keyword evidence="3" id="KW-0238">DNA-binding</keyword>
<dbReference type="PANTHER" id="PTHR30461">
    <property type="entry name" value="DNA-INVERTASE FROM LAMBDOID PROPHAGE"/>
    <property type="match status" value="1"/>
</dbReference>
<keyword evidence="2" id="KW-0229">DNA integration</keyword>
<evidence type="ECO:0000256" key="4">
    <source>
        <dbReference type="ARBA" id="ARBA00023172"/>
    </source>
</evidence>
<dbReference type="InterPro" id="IPR009057">
    <property type="entry name" value="Homeodomain-like_sf"/>
</dbReference>
<evidence type="ECO:0000256" key="3">
    <source>
        <dbReference type="ARBA" id="ARBA00023125"/>
    </source>
</evidence>
<evidence type="ECO:0000256" key="2">
    <source>
        <dbReference type="ARBA" id="ARBA00022908"/>
    </source>
</evidence>
<dbReference type="Proteomes" id="UP001367771">
    <property type="component" value="Unassembled WGS sequence"/>
</dbReference>
<dbReference type="SMART" id="SM00857">
    <property type="entry name" value="Resolvase"/>
    <property type="match status" value="1"/>
</dbReference>
<protein>
    <submittedName>
        <fullName evidence="7">Recombinase family protein</fullName>
    </submittedName>
</protein>